<organism evidence="1">
    <name type="scientific">marine metagenome</name>
    <dbReference type="NCBI Taxonomy" id="408172"/>
    <lineage>
        <taxon>unclassified sequences</taxon>
        <taxon>metagenomes</taxon>
        <taxon>ecological metagenomes</taxon>
    </lineage>
</organism>
<protein>
    <submittedName>
        <fullName evidence="1">Uncharacterized protein</fullName>
    </submittedName>
</protein>
<dbReference type="AlphaFoldDB" id="A0A382ZT03"/>
<evidence type="ECO:0000313" key="1">
    <source>
        <dbReference type="EMBL" id="SVD98420.1"/>
    </source>
</evidence>
<proteinExistence type="predicted"/>
<gene>
    <name evidence="1" type="ORF">METZ01_LOCUS451274</name>
</gene>
<accession>A0A382ZT03</accession>
<sequence>MNITKSLSTVLVLAAAVTAPAGANAQA</sequence>
<dbReference type="EMBL" id="UINC01186273">
    <property type="protein sequence ID" value="SVD98420.1"/>
    <property type="molecule type" value="Genomic_DNA"/>
</dbReference>
<name>A0A382ZT03_9ZZZZ</name>
<reference evidence="1" key="1">
    <citation type="submission" date="2018-05" db="EMBL/GenBank/DDBJ databases">
        <authorList>
            <person name="Lanie J.A."/>
            <person name="Ng W.-L."/>
            <person name="Kazmierczak K.M."/>
            <person name="Andrzejewski T.M."/>
            <person name="Davidsen T.M."/>
            <person name="Wayne K.J."/>
            <person name="Tettelin H."/>
            <person name="Glass J.I."/>
            <person name="Rusch D."/>
            <person name="Podicherti R."/>
            <person name="Tsui H.-C.T."/>
            <person name="Winkler M.E."/>
        </authorList>
    </citation>
    <scope>NUCLEOTIDE SEQUENCE</scope>
</reference>
<feature type="non-terminal residue" evidence="1">
    <location>
        <position position="27"/>
    </location>
</feature>